<dbReference type="OrthoDB" id="275057at2"/>
<dbReference type="KEGG" id="uli:ETAA1_26390"/>
<evidence type="ECO:0000313" key="3">
    <source>
        <dbReference type="Proteomes" id="UP000319576"/>
    </source>
</evidence>
<name>A0A517XT67_9BACT</name>
<dbReference type="Proteomes" id="UP000319576">
    <property type="component" value="Chromosome"/>
</dbReference>
<protein>
    <submittedName>
        <fullName evidence="2">Uncharacterized protein</fullName>
    </submittedName>
</protein>
<dbReference type="EMBL" id="CP036273">
    <property type="protein sequence ID" value="QDU20682.1"/>
    <property type="molecule type" value="Genomic_DNA"/>
</dbReference>
<accession>A0A517XT67</accession>
<evidence type="ECO:0000256" key="1">
    <source>
        <dbReference type="SAM" id="Coils"/>
    </source>
</evidence>
<reference evidence="2 3" key="1">
    <citation type="submission" date="2019-02" db="EMBL/GenBank/DDBJ databases">
        <title>Deep-cultivation of Planctomycetes and their phenomic and genomic characterization uncovers novel biology.</title>
        <authorList>
            <person name="Wiegand S."/>
            <person name="Jogler M."/>
            <person name="Boedeker C."/>
            <person name="Pinto D."/>
            <person name="Vollmers J."/>
            <person name="Rivas-Marin E."/>
            <person name="Kohn T."/>
            <person name="Peeters S.H."/>
            <person name="Heuer A."/>
            <person name="Rast P."/>
            <person name="Oberbeckmann S."/>
            <person name="Bunk B."/>
            <person name="Jeske O."/>
            <person name="Meyerdierks A."/>
            <person name="Storesund J.E."/>
            <person name="Kallscheuer N."/>
            <person name="Luecker S."/>
            <person name="Lage O.M."/>
            <person name="Pohl T."/>
            <person name="Merkel B.J."/>
            <person name="Hornburger P."/>
            <person name="Mueller R.-W."/>
            <person name="Bruemmer F."/>
            <person name="Labrenz M."/>
            <person name="Spormann A.M."/>
            <person name="Op den Camp H."/>
            <person name="Overmann J."/>
            <person name="Amann R."/>
            <person name="Jetten M.S.M."/>
            <person name="Mascher T."/>
            <person name="Medema M.H."/>
            <person name="Devos D.P."/>
            <person name="Kaster A.-K."/>
            <person name="Ovreas L."/>
            <person name="Rohde M."/>
            <person name="Galperin M.Y."/>
            <person name="Jogler C."/>
        </authorList>
    </citation>
    <scope>NUCLEOTIDE SEQUENCE [LARGE SCALE GENOMIC DNA]</scope>
    <source>
        <strain evidence="2 3">ETA_A1</strain>
    </source>
</reference>
<dbReference type="RefSeq" id="WP_145238643.1">
    <property type="nucleotide sequence ID" value="NZ_CP036273.1"/>
</dbReference>
<dbReference type="AlphaFoldDB" id="A0A517XT67"/>
<gene>
    <name evidence="2" type="ORF">ETAA1_26390</name>
</gene>
<evidence type="ECO:0000313" key="2">
    <source>
        <dbReference type="EMBL" id="QDU20682.1"/>
    </source>
</evidence>
<organism evidence="2 3">
    <name type="scientific">Urbifossiella limnaea</name>
    <dbReference type="NCBI Taxonomy" id="2528023"/>
    <lineage>
        <taxon>Bacteria</taxon>
        <taxon>Pseudomonadati</taxon>
        <taxon>Planctomycetota</taxon>
        <taxon>Planctomycetia</taxon>
        <taxon>Gemmatales</taxon>
        <taxon>Gemmataceae</taxon>
        <taxon>Urbifossiella</taxon>
    </lineage>
</organism>
<proteinExistence type="predicted"/>
<keyword evidence="3" id="KW-1185">Reference proteome</keyword>
<feature type="coiled-coil region" evidence="1">
    <location>
        <begin position="107"/>
        <end position="145"/>
    </location>
</feature>
<keyword evidence="1" id="KW-0175">Coiled coil</keyword>
<sequence length="244" mass="26540">MDAPDVLLAALKAALATPGEHRLFRSGKLPGLFPSRTGESAEVALAALKDGLLETVRTEVRGKIITEWVTATPKAAPFVHEHDSPRAALLELKDVLTATRAGVPAWLDEARQEVAQLSARFESHAAALLRRLDDLADRIDAAIRRSELQAPAVSDTLTGVVPWAAWALECLDRRRSVGHGSACPLPELFAAVHGRYPELTLPSFHEGLRRLQDARALRLRPAAEMPEPEHALLADGALMYLAER</sequence>